<keyword evidence="4" id="KW-0732">Signal</keyword>
<accession>A0A1I8NSV4</accession>
<sequence>MVTKSKMQLWLMVVTVAVMALGMASGEGLDFSEYIEVERFCYPEQHKNTRKSCECINENSPPWGLRVVHIDCSFKNLNTEDFSEMLPLYADRVDLTWNSLRRVPMLSSDTLRLLNLMHNNISSLSSRNFINVGNLQELYLGWNSIQSIEANAFEGLGYLLVLDLSHNNLHQLSFQIFSPLKTLESLSLSWNRQLNQSEGIQELDFYQNYGLNVKLRALKLEACNLANLTLPQQVVLKELDLRRNGLTEVPDHLPSSLEKIDLSENLFLTLSENDSKRLMQIHELYMEDMPRLHTLEENAFVPLHSLEKVSFQNSRGLATIHGHAFGENATRPPHLHSMIFRGTGLRTFNATLAPVFFQLSSLDLQGMQLHCNCKLVWLKDLALETNGRCFKPSRLRGILLTSADPNAFSCERWPRWVYGLIILALIVLCSVCIYWIVMCLRPYGKVTMRRKVGPGSPYSRVTIMPNRQEYY</sequence>
<organism evidence="5 6">
    <name type="scientific">Stomoxys calcitrans</name>
    <name type="common">Stable fly</name>
    <name type="synonym">Conops calcitrans</name>
    <dbReference type="NCBI Taxonomy" id="35570"/>
    <lineage>
        <taxon>Eukaryota</taxon>
        <taxon>Metazoa</taxon>
        <taxon>Ecdysozoa</taxon>
        <taxon>Arthropoda</taxon>
        <taxon>Hexapoda</taxon>
        <taxon>Insecta</taxon>
        <taxon>Pterygota</taxon>
        <taxon>Neoptera</taxon>
        <taxon>Endopterygota</taxon>
        <taxon>Diptera</taxon>
        <taxon>Brachycera</taxon>
        <taxon>Muscomorpha</taxon>
        <taxon>Muscoidea</taxon>
        <taxon>Muscidae</taxon>
        <taxon>Stomoxys</taxon>
    </lineage>
</organism>
<evidence type="ECO:0000256" key="1">
    <source>
        <dbReference type="ARBA" id="ARBA00022614"/>
    </source>
</evidence>
<gene>
    <name evidence="5" type="primary">106087585</name>
</gene>
<evidence type="ECO:0000313" key="6">
    <source>
        <dbReference type="Proteomes" id="UP000095300"/>
    </source>
</evidence>
<feature type="chain" id="PRO_5009325570" description="LRRCT domain-containing protein" evidence="4">
    <location>
        <begin position="27"/>
        <end position="471"/>
    </location>
</feature>
<dbReference type="GO" id="GO:0005615">
    <property type="term" value="C:extracellular space"/>
    <property type="evidence" value="ECO:0007669"/>
    <property type="project" value="TreeGrafter"/>
</dbReference>
<keyword evidence="3" id="KW-1133">Transmembrane helix</keyword>
<protein>
    <recommendedName>
        <fullName evidence="7">LRRCT domain-containing protein</fullName>
    </recommendedName>
</protein>
<keyword evidence="2" id="KW-0677">Repeat</keyword>
<dbReference type="InterPro" id="IPR001611">
    <property type="entry name" value="Leu-rich_rpt"/>
</dbReference>
<evidence type="ECO:0000256" key="4">
    <source>
        <dbReference type="SAM" id="SignalP"/>
    </source>
</evidence>
<evidence type="ECO:0000313" key="5">
    <source>
        <dbReference type="EnsemblMetazoa" id="SCAU001723-PA"/>
    </source>
</evidence>
<keyword evidence="3" id="KW-0812">Transmembrane</keyword>
<dbReference type="VEuPathDB" id="VectorBase:SCAU001723"/>
<dbReference type="SUPFAM" id="SSF52058">
    <property type="entry name" value="L domain-like"/>
    <property type="match status" value="1"/>
</dbReference>
<dbReference type="Gene3D" id="3.80.10.10">
    <property type="entry name" value="Ribonuclease Inhibitor"/>
    <property type="match status" value="3"/>
</dbReference>
<dbReference type="PANTHER" id="PTHR45712">
    <property type="entry name" value="AGAP008170-PA"/>
    <property type="match status" value="1"/>
</dbReference>
<dbReference type="PANTHER" id="PTHR45712:SF1">
    <property type="entry name" value="NEPHROCAN"/>
    <property type="match status" value="1"/>
</dbReference>
<keyword evidence="3" id="KW-0472">Membrane</keyword>
<name>A0A1I8NSV4_STOCA</name>
<dbReference type="KEGG" id="scac:106087585"/>
<dbReference type="PROSITE" id="PS51450">
    <property type="entry name" value="LRR"/>
    <property type="match status" value="2"/>
</dbReference>
<evidence type="ECO:0008006" key="7">
    <source>
        <dbReference type="Google" id="ProtNLM"/>
    </source>
</evidence>
<dbReference type="InterPro" id="IPR050333">
    <property type="entry name" value="SLRP"/>
</dbReference>
<dbReference type="SMART" id="SM00369">
    <property type="entry name" value="LRR_TYP"/>
    <property type="match status" value="3"/>
</dbReference>
<dbReference type="Pfam" id="PF13855">
    <property type="entry name" value="LRR_8"/>
    <property type="match status" value="1"/>
</dbReference>
<dbReference type="Proteomes" id="UP000095300">
    <property type="component" value="Unassembled WGS sequence"/>
</dbReference>
<keyword evidence="6" id="KW-1185">Reference proteome</keyword>
<evidence type="ECO:0000256" key="2">
    <source>
        <dbReference type="ARBA" id="ARBA00022737"/>
    </source>
</evidence>
<dbReference type="OrthoDB" id="1687175at2759"/>
<feature type="signal peptide" evidence="4">
    <location>
        <begin position="1"/>
        <end position="26"/>
    </location>
</feature>
<proteinExistence type="predicted"/>
<dbReference type="AlphaFoldDB" id="A0A1I8NSV4"/>
<keyword evidence="1" id="KW-0433">Leucine-rich repeat</keyword>
<evidence type="ECO:0000256" key="3">
    <source>
        <dbReference type="SAM" id="Phobius"/>
    </source>
</evidence>
<dbReference type="InterPro" id="IPR003591">
    <property type="entry name" value="Leu-rich_rpt_typical-subtyp"/>
</dbReference>
<dbReference type="STRING" id="35570.A0A1I8NSV4"/>
<feature type="transmembrane region" description="Helical" evidence="3">
    <location>
        <begin position="416"/>
        <end position="440"/>
    </location>
</feature>
<dbReference type="EnsemblMetazoa" id="SCAU001723-RA">
    <property type="protein sequence ID" value="SCAU001723-PA"/>
    <property type="gene ID" value="SCAU001723"/>
</dbReference>
<dbReference type="InterPro" id="IPR032675">
    <property type="entry name" value="LRR_dom_sf"/>
</dbReference>
<reference evidence="5" key="1">
    <citation type="submission" date="2020-05" db="UniProtKB">
        <authorList>
            <consortium name="EnsemblMetazoa"/>
        </authorList>
    </citation>
    <scope>IDENTIFICATION</scope>
    <source>
        <strain evidence="5">USDA</strain>
    </source>
</reference>